<proteinExistence type="predicted"/>
<accession>A0AAD8AMV3</accession>
<dbReference type="InterPro" id="IPR011453">
    <property type="entry name" value="DUF1559"/>
</dbReference>
<dbReference type="PANTHER" id="PTHR30093:SF2">
    <property type="entry name" value="TYPE II SECRETION SYSTEM PROTEIN H"/>
    <property type="match status" value="1"/>
</dbReference>
<evidence type="ECO:0000313" key="3">
    <source>
        <dbReference type="Proteomes" id="UP001233172"/>
    </source>
</evidence>
<dbReference type="Proteomes" id="UP001233172">
    <property type="component" value="Unassembled WGS sequence"/>
</dbReference>
<evidence type="ECO:0000259" key="1">
    <source>
        <dbReference type="Pfam" id="PF07596"/>
    </source>
</evidence>
<dbReference type="InterPro" id="IPR027558">
    <property type="entry name" value="Pre_pil_HX9DG_C"/>
</dbReference>
<dbReference type="EMBL" id="JASAOG010000491">
    <property type="protein sequence ID" value="KAK0038747.1"/>
    <property type="molecule type" value="Genomic_DNA"/>
</dbReference>
<dbReference type="Pfam" id="PF07596">
    <property type="entry name" value="SBP_bac_10"/>
    <property type="match status" value="1"/>
</dbReference>
<dbReference type="PANTHER" id="PTHR30093">
    <property type="entry name" value="GENERAL SECRETION PATHWAY PROTEIN G"/>
    <property type="match status" value="1"/>
</dbReference>
<gene>
    <name evidence="2" type="ORF">Bpfe_031526</name>
</gene>
<reference evidence="2" key="1">
    <citation type="journal article" date="2023" name="PLoS Negl. Trop. Dis.">
        <title>A genome sequence for Biomphalaria pfeifferi, the major vector snail for the human-infecting parasite Schistosoma mansoni.</title>
        <authorList>
            <person name="Bu L."/>
            <person name="Lu L."/>
            <person name="Laidemitt M.R."/>
            <person name="Zhang S.M."/>
            <person name="Mutuku M."/>
            <person name="Mkoji G."/>
            <person name="Steinauer M."/>
            <person name="Loker E.S."/>
        </authorList>
    </citation>
    <scope>NUCLEOTIDE SEQUENCE</scope>
    <source>
        <strain evidence="2">KasaAsao</strain>
    </source>
</reference>
<organism evidence="2 3">
    <name type="scientific">Biomphalaria pfeifferi</name>
    <name type="common">Bloodfluke planorb</name>
    <name type="synonym">Freshwater snail</name>
    <dbReference type="NCBI Taxonomy" id="112525"/>
    <lineage>
        <taxon>Eukaryota</taxon>
        <taxon>Metazoa</taxon>
        <taxon>Spiralia</taxon>
        <taxon>Lophotrochozoa</taxon>
        <taxon>Mollusca</taxon>
        <taxon>Gastropoda</taxon>
        <taxon>Heterobranchia</taxon>
        <taxon>Euthyneura</taxon>
        <taxon>Panpulmonata</taxon>
        <taxon>Hygrophila</taxon>
        <taxon>Lymnaeoidea</taxon>
        <taxon>Planorbidae</taxon>
        <taxon>Biomphalaria</taxon>
    </lineage>
</organism>
<feature type="domain" description="DUF1559" evidence="1">
    <location>
        <begin position="49"/>
        <end position="176"/>
    </location>
</feature>
<sequence>MDRQFTLGRSNYVANHGQESCWGDCSSSSMFTVFSDVRTGATRQVSVLGDTGRVADGPFFRNSGTKFASVVDGLSSTIFVGEHSSKLSDKTWVGVVPGAYVQPRLITPENVTETAATLVFCHSGPAGGELDITGYPIFHPVNFPALHVCQMYSEHPGGGNVLFGDGSVRFINSTIDIYVFASLSSMNEGEPVEVQE</sequence>
<protein>
    <submittedName>
        <fullName evidence="2">DUF1559 domain-containing protein</fullName>
    </submittedName>
</protein>
<keyword evidence="3" id="KW-1185">Reference proteome</keyword>
<reference evidence="2" key="2">
    <citation type="submission" date="2023-04" db="EMBL/GenBank/DDBJ databases">
        <authorList>
            <person name="Bu L."/>
            <person name="Lu L."/>
            <person name="Laidemitt M.R."/>
            <person name="Zhang S.M."/>
            <person name="Mutuku M."/>
            <person name="Mkoji G."/>
            <person name="Steinauer M."/>
            <person name="Loker E.S."/>
        </authorList>
    </citation>
    <scope>NUCLEOTIDE SEQUENCE</scope>
    <source>
        <strain evidence="2">KasaAsao</strain>
        <tissue evidence="2">Whole Snail</tissue>
    </source>
</reference>
<evidence type="ECO:0000313" key="2">
    <source>
        <dbReference type="EMBL" id="KAK0038747.1"/>
    </source>
</evidence>
<dbReference type="AlphaFoldDB" id="A0AAD8AMV3"/>
<name>A0AAD8AMV3_BIOPF</name>
<dbReference type="NCBIfam" id="TIGR04294">
    <property type="entry name" value="pre_pil_HX9DG"/>
    <property type="match status" value="1"/>
</dbReference>
<comment type="caution">
    <text evidence="2">The sequence shown here is derived from an EMBL/GenBank/DDBJ whole genome shotgun (WGS) entry which is preliminary data.</text>
</comment>